<evidence type="ECO:0000259" key="7">
    <source>
        <dbReference type="PROSITE" id="PS51755"/>
    </source>
</evidence>
<dbReference type="SMART" id="SM00862">
    <property type="entry name" value="Trans_reg_C"/>
    <property type="match status" value="1"/>
</dbReference>
<dbReference type="Pfam" id="PF00072">
    <property type="entry name" value="Response_reg"/>
    <property type="match status" value="1"/>
</dbReference>
<keyword evidence="9" id="KW-1185">Reference proteome</keyword>
<dbReference type="PROSITE" id="PS51755">
    <property type="entry name" value="OMPR_PHOB"/>
    <property type="match status" value="1"/>
</dbReference>
<keyword evidence="2 5" id="KW-0238">DNA-binding</keyword>
<dbReference type="EMBL" id="JANGAC010000005">
    <property type="protein sequence ID" value="MCQ4923031.1"/>
    <property type="molecule type" value="Genomic_DNA"/>
</dbReference>
<dbReference type="InterPro" id="IPR016032">
    <property type="entry name" value="Sig_transdc_resp-reg_C-effctor"/>
</dbReference>
<dbReference type="InterPro" id="IPR001867">
    <property type="entry name" value="OmpR/PhoB-type_DNA-bd"/>
</dbReference>
<evidence type="ECO:0000313" key="8">
    <source>
        <dbReference type="EMBL" id="MCQ4923031.1"/>
    </source>
</evidence>
<organism evidence="8 9">
    <name type="scientific">Tissierella carlieri</name>
    <dbReference type="NCBI Taxonomy" id="689904"/>
    <lineage>
        <taxon>Bacteria</taxon>
        <taxon>Bacillati</taxon>
        <taxon>Bacillota</taxon>
        <taxon>Tissierellia</taxon>
        <taxon>Tissierellales</taxon>
        <taxon>Tissierellaceae</taxon>
        <taxon>Tissierella</taxon>
    </lineage>
</organism>
<evidence type="ECO:0000259" key="6">
    <source>
        <dbReference type="PROSITE" id="PS50110"/>
    </source>
</evidence>
<evidence type="ECO:0000256" key="5">
    <source>
        <dbReference type="PROSITE-ProRule" id="PRU01091"/>
    </source>
</evidence>
<evidence type="ECO:0000256" key="4">
    <source>
        <dbReference type="PROSITE-ProRule" id="PRU00169"/>
    </source>
</evidence>
<proteinExistence type="predicted"/>
<evidence type="ECO:0000313" key="9">
    <source>
        <dbReference type="Proteomes" id="UP001524478"/>
    </source>
</evidence>
<dbReference type="Gene3D" id="1.10.10.10">
    <property type="entry name" value="Winged helix-like DNA-binding domain superfamily/Winged helix DNA-binding domain"/>
    <property type="match status" value="1"/>
</dbReference>
<evidence type="ECO:0000256" key="2">
    <source>
        <dbReference type="ARBA" id="ARBA00023125"/>
    </source>
</evidence>
<comment type="caution">
    <text evidence="8">The sequence shown here is derived from an EMBL/GenBank/DDBJ whole genome shotgun (WGS) entry which is preliminary data.</text>
</comment>
<sequence>MLIIEDDKKIAEFEKDYLEANQYEVDICYTGENGIKKADENSYDLIVLDIMLPNMDGFEVCKELIKHHDIPILFVTAKNENLDKIKGLGMGATDYIVKPFEPSELVARVGAHIRRYELLTRSTMKEEDVIIRGDLTIEVKSRKVYIRGKEIFLPNKEFELLHFLASNLNIVFNKQQLLDKIWGENSYVDEATVVVHINRIRDKIEDDSLNPKYIETLWGAGYRFKNY</sequence>
<dbReference type="Gene3D" id="3.40.50.2300">
    <property type="match status" value="1"/>
</dbReference>
<keyword evidence="1" id="KW-0805">Transcription regulation</keyword>
<evidence type="ECO:0000256" key="1">
    <source>
        <dbReference type="ARBA" id="ARBA00023015"/>
    </source>
</evidence>
<reference evidence="8 9" key="1">
    <citation type="submission" date="2022-06" db="EMBL/GenBank/DDBJ databases">
        <title>Isolation of gut microbiota from human fecal samples.</title>
        <authorList>
            <person name="Pamer E.G."/>
            <person name="Barat B."/>
            <person name="Waligurski E."/>
            <person name="Medina S."/>
            <person name="Paddock L."/>
            <person name="Mostad J."/>
        </authorList>
    </citation>
    <scope>NUCLEOTIDE SEQUENCE [LARGE SCALE GENOMIC DNA]</scope>
    <source>
        <strain evidence="8 9">DFI.7.95</strain>
    </source>
</reference>
<feature type="domain" description="Response regulatory" evidence="6">
    <location>
        <begin position="1"/>
        <end position="113"/>
    </location>
</feature>
<protein>
    <submittedName>
        <fullName evidence="8">Response regulator transcription factor</fullName>
    </submittedName>
</protein>
<dbReference type="Gene3D" id="6.10.250.690">
    <property type="match status" value="1"/>
</dbReference>
<feature type="modified residue" description="4-aspartylphosphate" evidence="4">
    <location>
        <position position="49"/>
    </location>
</feature>
<dbReference type="SUPFAM" id="SSF52172">
    <property type="entry name" value="CheY-like"/>
    <property type="match status" value="1"/>
</dbReference>
<dbReference type="SMART" id="SM00448">
    <property type="entry name" value="REC"/>
    <property type="match status" value="1"/>
</dbReference>
<feature type="DNA-binding region" description="OmpR/PhoB-type" evidence="5">
    <location>
        <begin position="127"/>
        <end position="226"/>
    </location>
</feature>
<dbReference type="SUPFAM" id="SSF46894">
    <property type="entry name" value="C-terminal effector domain of the bipartite response regulators"/>
    <property type="match status" value="1"/>
</dbReference>
<dbReference type="PROSITE" id="PS50110">
    <property type="entry name" value="RESPONSE_REGULATORY"/>
    <property type="match status" value="1"/>
</dbReference>
<dbReference type="PANTHER" id="PTHR48111:SF26">
    <property type="entry name" value="STAGE 0 SPORULATION PROTEIN A HOMOLOG"/>
    <property type="match status" value="1"/>
</dbReference>
<accession>A0ABT1S979</accession>
<keyword evidence="4" id="KW-0597">Phosphoprotein</keyword>
<dbReference type="CDD" id="cd00383">
    <property type="entry name" value="trans_reg_C"/>
    <property type="match status" value="1"/>
</dbReference>
<gene>
    <name evidence="8" type="ORF">NE686_08055</name>
</gene>
<name>A0ABT1S979_9FIRM</name>
<dbReference type="InterPro" id="IPR039420">
    <property type="entry name" value="WalR-like"/>
</dbReference>
<evidence type="ECO:0000256" key="3">
    <source>
        <dbReference type="ARBA" id="ARBA00023163"/>
    </source>
</evidence>
<dbReference type="Proteomes" id="UP001524478">
    <property type="component" value="Unassembled WGS sequence"/>
</dbReference>
<dbReference type="InterPro" id="IPR001789">
    <property type="entry name" value="Sig_transdc_resp-reg_receiver"/>
</dbReference>
<dbReference type="InterPro" id="IPR011006">
    <property type="entry name" value="CheY-like_superfamily"/>
</dbReference>
<dbReference type="InterPro" id="IPR036388">
    <property type="entry name" value="WH-like_DNA-bd_sf"/>
</dbReference>
<keyword evidence="3" id="KW-0804">Transcription</keyword>
<feature type="domain" description="OmpR/PhoB-type" evidence="7">
    <location>
        <begin position="127"/>
        <end position="226"/>
    </location>
</feature>
<dbReference type="PANTHER" id="PTHR48111">
    <property type="entry name" value="REGULATOR OF RPOS"/>
    <property type="match status" value="1"/>
</dbReference>
<dbReference type="CDD" id="cd17574">
    <property type="entry name" value="REC_OmpR"/>
    <property type="match status" value="1"/>
</dbReference>
<dbReference type="Pfam" id="PF00486">
    <property type="entry name" value="Trans_reg_C"/>
    <property type="match status" value="1"/>
</dbReference>